<name>S9R5R9_CYSF2</name>
<dbReference type="Pfam" id="PF26541">
    <property type="entry name" value="MafI2"/>
    <property type="match status" value="1"/>
</dbReference>
<reference evidence="1" key="1">
    <citation type="submission" date="2013-05" db="EMBL/GenBank/DDBJ databases">
        <title>Genome assembly of Cystobacter fuscus DSM 2262.</title>
        <authorList>
            <person name="Sharma G."/>
            <person name="Khatri I."/>
            <person name="Kaur C."/>
            <person name="Mayilraj S."/>
            <person name="Subramanian S."/>
        </authorList>
    </citation>
    <scope>NUCLEOTIDE SEQUENCE [LARGE SCALE GENOMIC DNA]</scope>
    <source>
        <strain evidence="1">DSM 2262</strain>
    </source>
</reference>
<accession>S9R5R9</accession>
<sequence length="85" mass="9736">MQAMIGAITPNFRRVTLELLSPRTVCLRFILERDDPDDREELDDIAFEFEALQTHGIELDVKVIVDARPIAELDLPGRVVFGRKE</sequence>
<evidence type="ECO:0000313" key="2">
    <source>
        <dbReference type="Proteomes" id="UP000011682"/>
    </source>
</evidence>
<comment type="caution">
    <text evidence="1">The sequence shown here is derived from an EMBL/GenBank/DDBJ whole genome shotgun (WGS) entry which is preliminary data.</text>
</comment>
<keyword evidence="2" id="KW-1185">Reference proteome</keyword>
<dbReference type="EMBL" id="ANAH02000004">
    <property type="protein sequence ID" value="EPX64323.1"/>
    <property type="molecule type" value="Genomic_DNA"/>
</dbReference>
<organism evidence="1 2">
    <name type="scientific">Cystobacter fuscus (strain ATCC 25194 / DSM 2262 / NBRC 100088 / M29)</name>
    <dbReference type="NCBI Taxonomy" id="1242864"/>
    <lineage>
        <taxon>Bacteria</taxon>
        <taxon>Pseudomonadati</taxon>
        <taxon>Myxococcota</taxon>
        <taxon>Myxococcia</taxon>
        <taxon>Myxococcales</taxon>
        <taxon>Cystobacterineae</taxon>
        <taxon>Archangiaceae</taxon>
        <taxon>Cystobacter</taxon>
    </lineage>
</organism>
<evidence type="ECO:0000313" key="1">
    <source>
        <dbReference type="EMBL" id="EPX64323.1"/>
    </source>
</evidence>
<dbReference type="AlphaFoldDB" id="S9R5R9"/>
<dbReference type="InterPro" id="IPR058702">
    <property type="entry name" value="MafI2-like"/>
</dbReference>
<protein>
    <submittedName>
        <fullName evidence="1">Uncharacterized protein</fullName>
    </submittedName>
</protein>
<proteinExistence type="predicted"/>
<gene>
    <name evidence="1" type="ORF">D187_005457</name>
</gene>
<dbReference type="Proteomes" id="UP000011682">
    <property type="component" value="Unassembled WGS sequence"/>
</dbReference>